<dbReference type="Pfam" id="PF00554">
    <property type="entry name" value="RHD_DNA_bind"/>
    <property type="match status" value="1"/>
</dbReference>
<dbReference type="EMBL" id="JAKMXF010000255">
    <property type="protein sequence ID" value="KAI6653779.1"/>
    <property type="molecule type" value="Genomic_DNA"/>
</dbReference>
<dbReference type="GO" id="GO:0005737">
    <property type="term" value="C:cytoplasm"/>
    <property type="evidence" value="ECO:0007669"/>
    <property type="project" value="InterPro"/>
</dbReference>
<dbReference type="AlphaFoldDB" id="A0AAV7JZJ2"/>
<dbReference type="PROSITE" id="PS01204">
    <property type="entry name" value="REL_1"/>
    <property type="match status" value="1"/>
</dbReference>
<dbReference type="GO" id="GO:0000978">
    <property type="term" value="F:RNA polymerase II cis-regulatory region sequence-specific DNA binding"/>
    <property type="evidence" value="ECO:0007669"/>
    <property type="project" value="TreeGrafter"/>
</dbReference>
<sequence length="919" mass="102695">MSHYNQPQAQVFLTHQYQGVSPNYPQQQPNTTIYMNNNPNCDIISYQQQFPQSQQEYQPQPYYAPSPAPNSNPLSRDQVVPGSHSTGHSDMPDPMEPPIIRYNVTPMKENPVVMMKNSHPVLEINEQPKSAFRFRYSCEGSSHGALLGAKSEKGRKSYPSVSVENYFGHVVVVASLVPPKSDEPHPFSLTGKGVQNGLFVSVIRDGTTQGVEVRLKDLSILHVKKQEVMTALQHKYAVEWFIKAHGIHAYIQSSDAHSKRNPTPGDDDHDESQKSYGAVLFKRLRPEDRKALKDRATKACDQQQPLTTVRLCFRGYLCDQQGQPMHEIGPTFSCPITDTKNCPSLKICKIDKCVGSVKGHDSVYLLCDKVSRDDIEVVFEEEKDGVIVWTGKGEFQPSEVHHQVAIVFTTPSYNGPSTSESIGCCIKLRKPTTAEESNAITFRYLPDEMTKGYIGNKRKRMSESPYIVNKSPGVQVNNYQQATFDPAFQQLITLPINDNYMSQTDHNNMTTNLIVSESDALYSSMPDLLNIQALGSEADNLDFNIFTMTEDYRQFTETDGARNDVTERDGPAAPTPAALEKKLPENSTNNTDTPETEQKPLANGRNPIHIAKDISKTAKRIMNRQYQTAQRYAVTGDVRTLLEPLLPYFYIHEHTQSDTLLHTALVSEQIAALKVMLNLLRVYRKHAPIVVNMSNCYRHTPLHIAVSLNYSEAVRDLLDAGADPFKFDVNGNTSFHLAASRGHTECLLYLINYVTDFNKDSKMSFDLCPDVFNFEGKAPIHLLSESENAFRCCDLLLQGGADLSIKEELEGNTLLHYAVINNKPSLCSYLLSKHAKYIDIDVTTHSGDTPLYLALINKRLDIASTLLASKASVDITNSDGLTVKELCEQTPALRDFLQECAIGKDEPVIAIENTDSGAK</sequence>
<dbReference type="Pfam" id="PF12796">
    <property type="entry name" value="Ank_2"/>
    <property type="match status" value="1"/>
</dbReference>
<evidence type="ECO:0000256" key="1">
    <source>
        <dbReference type="PROSITE-ProRule" id="PRU00023"/>
    </source>
</evidence>
<dbReference type="InterPro" id="IPR011539">
    <property type="entry name" value="RHD_DNA_bind_dom"/>
</dbReference>
<dbReference type="InterPro" id="IPR013783">
    <property type="entry name" value="Ig-like_fold"/>
</dbReference>
<feature type="region of interest" description="Disordered" evidence="2">
    <location>
        <begin position="557"/>
        <end position="603"/>
    </location>
</feature>
<comment type="caution">
    <text evidence="4">The sequence shown here is derived from an EMBL/GenBank/DDBJ whole genome shotgun (WGS) entry which is preliminary data.</text>
</comment>
<name>A0AAV7JZJ2_9METZ</name>
<gene>
    <name evidence="4" type="ORF">LOD99_3283</name>
</gene>
<dbReference type="SUPFAM" id="SSF48403">
    <property type="entry name" value="Ankyrin repeat"/>
    <property type="match status" value="1"/>
</dbReference>
<evidence type="ECO:0000259" key="3">
    <source>
        <dbReference type="PROSITE" id="PS50254"/>
    </source>
</evidence>
<dbReference type="SUPFAM" id="SSF49417">
    <property type="entry name" value="p53-like transcription factors"/>
    <property type="match status" value="1"/>
</dbReference>
<feature type="region of interest" description="Disordered" evidence="2">
    <location>
        <begin position="50"/>
        <end position="96"/>
    </location>
</feature>
<dbReference type="InterPro" id="IPR000451">
    <property type="entry name" value="NFkB/Dor"/>
</dbReference>
<dbReference type="InterPro" id="IPR014756">
    <property type="entry name" value="Ig_E-set"/>
</dbReference>
<dbReference type="InterPro" id="IPR002909">
    <property type="entry name" value="IPT_dom"/>
</dbReference>
<proteinExistence type="predicted"/>
<dbReference type="Gene3D" id="1.25.40.20">
    <property type="entry name" value="Ankyrin repeat-containing domain"/>
    <property type="match status" value="1"/>
</dbReference>
<reference evidence="4 5" key="1">
    <citation type="journal article" date="2023" name="BMC Biol.">
        <title>The compact genome of the sponge Oopsacas minuta (Hexactinellida) is lacking key metazoan core genes.</title>
        <authorList>
            <person name="Santini S."/>
            <person name="Schenkelaars Q."/>
            <person name="Jourda C."/>
            <person name="Duchesne M."/>
            <person name="Belahbib H."/>
            <person name="Rocher C."/>
            <person name="Selva M."/>
            <person name="Riesgo A."/>
            <person name="Vervoort M."/>
            <person name="Leys S.P."/>
            <person name="Kodjabachian L."/>
            <person name="Le Bivic A."/>
            <person name="Borchiellini C."/>
            <person name="Claverie J.M."/>
            <person name="Renard E."/>
        </authorList>
    </citation>
    <scope>NUCLEOTIDE SEQUENCE [LARGE SCALE GENOMIC DNA]</scope>
    <source>
        <strain evidence="4">SPO-2</strain>
    </source>
</reference>
<evidence type="ECO:0000256" key="2">
    <source>
        <dbReference type="SAM" id="MobiDB-lite"/>
    </source>
</evidence>
<feature type="repeat" description="ANK" evidence="1">
    <location>
        <begin position="846"/>
        <end position="878"/>
    </location>
</feature>
<keyword evidence="5" id="KW-1185">Reference proteome</keyword>
<feature type="region of interest" description="Disordered" evidence="2">
    <location>
        <begin position="253"/>
        <end position="272"/>
    </location>
</feature>
<dbReference type="PROSITE" id="PS50254">
    <property type="entry name" value="REL_2"/>
    <property type="match status" value="1"/>
</dbReference>
<evidence type="ECO:0000313" key="5">
    <source>
        <dbReference type="Proteomes" id="UP001165289"/>
    </source>
</evidence>
<dbReference type="InterPro" id="IPR030492">
    <property type="entry name" value="RHD_CS"/>
</dbReference>
<feature type="compositionally biased region" description="Low complexity" evidence="2">
    <location>
        <begin position="50"/>
        <end position="61"/>
    </location>
</feature>
<dbReference type="PROSITE" id="PS50297">
    <property type="entry name" value="ANK_REP_REGION"/>
    <property type="match status" value="3"/>
</dbReference>
<dbReference type="Pfam" id="PF16179">
    <property type="entry name" value="RHD_dimer"/>
    <property type="match status" value="1"/>
</dbReference>
<feature type="repeat" description="ANK" evidence="1">
    <location>
        <begin position="775"/>
        <end position="808"/>
    </location>
</feature>
<dbReference type="InterPro" id="IPR036770">
    <property type="entry name" value="Ankyrin_rpt-contain_sf"/>
</dbReference>
<dbReference type="InterPro" id="IPR008967">
    <property type="entry name" value="p53-like_TF_DNA-bd_sf"/>
</dbReference>
<dbReference type="SMART" id="SM00248">
    <property type="entry name" value="ANK"/>
    <property type="match status" value="6"/>
</dbReference>
<evidence type="ECO:0000313" key="4">
    <source>
        <dbReference type="EMBL" id="KAI6653779.1"/>
    </source>
</evidence>
<dbReference type="SUPFAM" id="SSF81296">
    <property type="entry name" value="E set domains"/>
    <property type="match status" value="1"/>
</dbReference>
<feature type="domain" description="RHD" evidence="3">
    <location>
        <begin position="117"/>
        <end position="343"/>
    </location>
</feature>
<dbReference type="InterPro" id="IPR002110">
    <property type="entry name" value="Ankyrin_rpt"/>
</dbReference>
<dbReference type="Pfam" id="PF13637">
    <property type="entry name" value="Ank_4"/>
    <property type="match status" value="1"/>
</dbReference>
<feature type="repeat" description="ANK" evidence="1">
    <location>
        <begin position="730"/>
        <end position="762"/>
    </location>
</feature>
<dbReference type="InterPro" id="IPR037059">
    <property type="entry name" value="RHD_DNA_bind_dom_sf"/>
</dbReference>
<feature type="repeat" description="ANK" evidence="1">
    <location>
        <begin position="697"/>
        <end position="729"/>
    </location>
</feature>
<dbReference type="SMART" id="SM00429">
    <property type="entry name" value="IPT"/>
    <property type="match status" value="1"/>
</dbReference>
<dbReference type="PRINTS" id="PR00057">
    <property type="entry name" value="NFKBTNSCPFCT"/>
</dbReference>
<dbReference type="GO" id="GO:0000981">
    <property type="term" value="F:DNA-binding transcription factor activity, RNA polymerase II-specific"/>
    <property type="evidence" value="ECO:0007669"/>
    <property type="project" value="TreeGrafter"/>
</dbReference>
<dbReference type="InterPro" id="IPR032397">
    <property type="entry name" value="RHD_dimer"/>
</dbReference>
<dbReference type="PANTHER" id="PTHR24169:SF28">
    <property type="entry name" value="NUCLEAR FACTOR NF-KAPPA-B P110 SUBUNIT"/>
    <property type="match status" value="1"/>
</dbReference>
<organism evidence="4 5">
    <name type="scientific">Oopsacas minuta</name>
    <dbReference type="NCBI Taxonomy" id="111878"/>
    <lineage>
        <taxon>Eukaryota</taxon>
        <taxon>Metazoa</taxon>
        <taxon>Porifera</taxon>
        <taxon>Hexactinellida</taxon>
        <taxon>Hexasterophora</taxon>
        <taxon>Lyssacinosida</taxon>
        <taxon>Leucopsacidae</taxon>
        <taxon>Oopsacas</taxon>
    </lineage>
</organism>
<dbReference type="Proteomes" id="UP001165289">
    <property type="component" value="Unassembled WGS sequence"/>
</dbReference>
<dbReference type="Gene3D" id="2.60.40.10">
    <property type="entry name" value="Immunoglobulins"/>
    <property type="match status" value="1"/>
</dbReference>
<feature type="compositionally biased region" description="Basic and acidic residues" evidence="2">
    <location>
        <begin position="557"/>
        <end position="570"/>
    </location>
</feature>
<dbReference type="Gene3D" id="2.60.40.340">
    <property type="entry name" value="Rel homology domain (RHD), DNA-binding domain"/>
    <property type="match status" value="1"/>
</dbReference>
<accession>A0AAV7JZJ2</accession>
<protein>
    <recommendedName>
        <fullName evidence="3">RHD domain-containing protein</fullName>
    </recommendedName>
</protein>
<dbReference type="PANTHER" id="PTHR24169">
    <property type="entry name" value="NUCLEAR FACTOR NF-KAPPA-B PROTEIN"/>
    <property type="match status" value="1"/>
</dbReference>
<dbReference type="PROSITE" id="PS50088">
    <property type="entry name" value="ANK_REPEAT"/>
    <property type="match status" value="4"/>
</dbReference>
<keyword evidence="1" id="KW-0040">ANK repeat</keyword>